<feature type="transmembrane region" description="Helical" evidence="6">
    <location>
        <begin position="27"/>
        <end position="47"/>
    </location>
</feature>
<comment type="subcellular location">
    <subcellularLocation>
        <location evidence="1">Cell membrane</location>
        <topology evidence="1">Multi-pass membrane protein</topology>
    </subcellularLocation>
</comment>
<dbReference type="PANTHER" id="PTHR33931">
    <property type="entry name" value="HOLIN-LIKE PROTEIN CIDA-RELATED"/>
    <property type="match status" value="1"/>
</dbReference>
<proteinExistence type="predicted"/>
<protein>
    <submittedName>
        <fullName evidence="7">CidA/LrgA family protein</fullName>
    </submittedName>
</protein>
<gene>
    <name evidence="7" type="ORF">DEX24_00310</name>
</gene>
<organism evidence="7 8">
    <name type="scientific">Kurthia sibirica</name>
    <dbReference type="NCBI Taxonomy" id="202750"/>
    <lineage>
        <taxon>Bacteria</taxon>
        <taxon>Bacillati</taxon>
        <taxon>Bacillota</taxon>
        <taxon>Bacilli</taxon>
        <taxon>Bacillales</taxon>
        <taxon>Caryophanaceae</taxon>
        <taxon>Kurthia</taxon>
    </lineage>
</organism>
<dbReference type="OrthoDB" id="3176438at2"/>
<keyword evidence="3 6" id="KW-0812">Transmembrane</keyword>
<evidence type="ECO:0000256" key="5">
    <source>
        <dbReference type="ARBA" id="ARBA00023136"/>
    </source>
</evidence>
<dbReference type="Proteomes" id="UP000245938">
    <property type="component" value="Unassembled WGS sequence"/>
</dbReference>
<evidence type="ECO:0000256" key="1">
    <source>
        <dbReference type="ARBA" id="ARBA00004651"/>
    </source>
</evidence>
<keyword evidence="2" id="KW-1003">Cell membrane</keyword>
<sequence length="130" mass="14135">MKIIVISVQILLLYCISLVGNFIVKQLHIPLPGSIIGLLLLLAMLHFKLIPLQLVAKGAGFLLPLLTLLLIPATVGVIDYPELLSPYGVILLCITIISTLFTLGLTAKLAQKIERKEAADRGVDHDVSHH</sequence>
<feature type="transmembrane region" description="Helical" evidence="6">
    <location>
        <begin position="84"/>
        <end position="106"/>
    </location>
</feature>
<evidence type="ECO:0000256" key="4">
    <source>
        <dbReference type="ARBA" id="ARBA00022989"/>
    </source>
</evidence>
<feature type="transmembrane region" description="Helical" evidence="6">
    <location>
        <begin position="59"/>
        <end position="78"/>
    </location>
</feature>
<evidence type="ECO:0000313" key="8">
    <source>
        <dbReference type="Proteomes" id="UP000245938"/>
    </source>
</evidence>
<evidence type="ECO:0000313" key="7">
    <source>
        <dbReference type="EMBL" id="PWI27038.1"/>
    </source>
</evidence>
<evidence type="ECO:0000256" key="2">
    <source>
        <dbReference type="ARBA" id="ARBA00022475"/>
    </source>
</evidence>
<evidence type="ECO:0000256" key="6">
    <source>
        <dbReference type="SAM" id="Phobius"/>
    </source>
</evidence>
<keyword evidence="8" id="KW-1185">Reference proteome</keyword>
<name>A0A2U3AR55_9BACL</name>
<dbReference type="EMBL" id="QFVR01000001">
    <property type="protein sequence ID" value="PWI27038.1"/>
    <property type="molecule type" value="Genomic_DNA"/>
</dbReference>
<dbReference type="InterPro" id="IPR005538">
    <property type="entry name" value="LrgA/CidA"/>
</dbReference>
<dbReference type="Pfam" id="PF03788">
    <property type="entry name" value="LrgA"/>
    <property type="match status" value="1"/>
</dbReference>
<dbReference type="GO" id="GO:0005886">
    <property type="term" value="C:plasma membrane"/>
    <property type="evidence" value="ECO:0007669"/>
    <property type="project" value="UniProtKB-SubCell"/>
</dbReference>
<dbReference type="PANTHER" id="PTHR33931:SF2">
    <property type="entry name" value="HOLIN-LIKE PROTEIN CIDA"/>
    <property type="match status" value="1"/>
</dbReference>
<evidence type="ECO:0000256" key="3">
    <source>
        <dbReference type="ARBA" id="ARBA00022692"/>
    </source>
</evidence>
<dbReference type="AlphaFoldDB" id="A0A2U3AR55"/>
<keyword evidence="5 6" id="KW-0472">Membrane</keyword>
<keyword evidence="4 6" id="KW-1133">Transmembrane helix</keyword>
<accession>A0A2U3AR55</accession>
<reference evidence="7 8" key="1">
    <citation type="submission" date="2018-05" db="EMBL/GenBank/DDBJ databases">
        <title>Kurthia sibirica genome sequence.</title>
        <authorList>
            <person name="Maclea K.S."/>
            <person name="Goen A.E."/>
        </authorList>
    </citation>
    <scope>NUCLEOTIDE SEQUENCE [LARGE SCALE GENOMIC DNA]</scope>
    <source>
        <strain evidence="7 8">ATCC 49154</strain>
    </source>
</reference>
<comment type="caution">
    <text evidence="7">The sequence shown here is derived from an EMBL/GenBank/DDBJ whole genome shotgun (WGS) entry which is preliminary data.</text>
</comment>